<comment type="caution">
    <text evidence="2">The sequence shown here is derived from an EMBL/GenBank/DDBJ whole genome shotgun (WGS) entry which is preliminary data.</text>
</comment>
<dbReference type="OrthoDB" id="5590282at2759"/>
<organism evidence="2 3">
    <name type="scientific">Gymnopilus dilepis</name>
    <dbReference type="NCBI Taxonomy" id="231916"/>
    <lineage>
        <taxon>Eukaryota</taxon>
        <taxon>Fungi</taxon>
        <taxon>Dikarya</taxon>
        <taxon>Basidiomycota</taxon>
        <taxon>Agaricomycotina</taxon>
        <taxon>Agaricomycetes</taxon>
        <taxon>Agaricomycetidae</taxon>
        <taxon>Agaricales</taxon>
        <taxon>Agaricineae</taxon>
        <taxon>Hymenogastraceae</taxon>
        <taxon>Gymnopilus</taxon>
    </lineage>
</organism>
<reference evidence="2 3" key="1">
    <citation type="journal article" date="2018" name="Evol. Lett.">
        <title>Horizontal gene cluster transfer increased hallucinogenic mushroom diversity.</title>
        <authorList>
            <person name="Reynolds H.T."/>
            <person name="Vijayakumar V."/>
            <person name="Gluck-Thaler E."/>
            <person name="Korotkin H.B."/>
            <person name="Matheny P.B."/>
            <person name="Slot J.C."/>
        </authorList>
    </citation>
    <scope>NUCLEOTIDE SEQUENCE [LARGE SCALE GENOMIC DNA]</scope>
    <source>
        <strain evidence="2 3">SRW20</strain>
    </source>
</reference>
<feature type="domain" description="Cyclin C-terminal" evidence="1">
    <location>
        <begin position="31"/>
        <end position="78"/>
    </location>
</feature>
<evidence type="ECO:0000313" key="3">
    <source>
        <dbReference type="Proteomes" id="UP000284706"/>
    </source>
</evidence>
<dbReference type="InterPro" id="IPR004367">
    <property type="entry name" value="Cyclin_C-dom"/>
</dbReference>
<name>A0A409WUA0_9AGAR</name>
<proteinExistence type="predicted"/>
<dbReference type="EMBL" id="NHYE01004793">
    <property type="protein sequence ID" value="PPQ82105.1"/>
    <property type="molecule type" value="Genomic_DNA"/>
</dbReference>
<gene>
    <name evidence="2" type="ORF">CVT26_011780</name>
</gene>
<dbReference type="Proteomes" id="UP000284706">
    <property type="component" value="Unassembled WGS sequence"/>
</dbReference>
<keyword evidence="3" id="KW-1185">Reference proteome</keyword>
<dbReference type="Pfam" id="PF02984">
    <property type="entry name" value="Cyclin_C"/>
    <property type="match status" value="1"/>
</dbReference>
<dbReference type="SUPFAM" id="SSF47954">
    <property type="entry name" value="Cyclin-like"/>
    <property type="match status" value="1"/>
</dbReference>
<protein>
    <recommendedName>
        <fullName evidence="1">Cyclin C-terminal domain-containing protein</fullName>
    </recommendedName>
</protein>
<dbReference type="InterPro" id="IPR036915">
    <property type="entry name" value="Cyclin-like_sf"/>
</dbReference>
<sequence>MPNPDYMDRQNEIPWSMRQRQTPVDWLLQGKYLSKFLTEITLLDHRYLRIKPSLIAAAVGISSRRMIGYVAESSWNPHSVVFVVLRLMIPFSQNYAFKFLKAPGFATEWAKRSIDGSDDDEVSTVDQSDPSQCNQFAVSHLPTTIGLRGLTLYMFFATQTSVFGSPITQELFDNVRPLSL</sequence>
<dbReference type="AlphaFoldDB" id="A0A409WUA0"/>
<evidence type="ECO:0000313" key="2">
    <source>
        <dbReference type="EMBL" id="PPQ82105.1"/>
    </source>
</evidence>
<accession>A0A409WUA0</accession>
<dbReference type="STRING" id="231916.A0A409WUA0"/>
<evidence type="ECO:0000259" key="1">
    <source>
        <dbReference type="Pfam" id="PF02984"/>
    </source>
</evidence>
<dbReference type="Gene3D" id="1.10.472.10">
    <property type="entry name" value="Cyclin-like"/>
    <property type="match status" value="1"/>
</dbReference>
<dbReference type="InParanoid" id="A0A409WUA0"/>